<dbReference type="GO" id="GO:0016491">
    <property type="term" value="F:oxidoreductase activity"/>
    <property type="evidence" value="ECO:0007669"/>
    <property type="project" value="UniProtKB-KW"/>
</dbReference>
<dbReference type="SUPFAM" id="SSF51735">
    <property type="entry name" value="NAD(P)-binding Rossmann-fold domains"/>
    <property type="match status" value="1"/>
</dbReference>
<dbReference type="InterPro" id="IPR036291">
    <property type="entry name" value="NAD(P)-bd_dom_sf"/>
</dbReference>
<evidence type="ECO:0000313" key="4">
    <source>
        <dbReference type="Proteomes" id="UP000287224"/>
    </source>
</evidence>
<dbReference type="PANTHER" id="PTHR24321">
    <property type="entry name" value="DEHYDROGENASES, SHORT CHAIN"/>
    <property type="match status" value="1"/>
</dbReference>
<dbReference type="CDD" id="cd05233">
    <property type="entry name" value="SDR_c"/>
    <property type="match status" value="1"/>
</dbReference>
<dbReference type="EMBL" id="BIFQ01000002">
    <property type="protein sequence ID" value="GCE09160.1"/>
    <property type="molecule type" value="Genomic_DNA"/>
</dbReference>
<evidence type="ECO:0000313" key="3">
    <source>
        <dbReference type="EMBL" id="GCE09160.1"/>
    </source>
</evidence>
<evidence type="ECO:0000256" key="1">
    <source>
        <dbReference type="ARBA" id="ARBA00006484"/>
    </source>
</evidence>
<dbReference type="RefSeq" id="WP_126601591.1">
    <property type="nucleotide sequence ID" value="NZ_BIFQ01000002.1"/>
</dbReference>
<keyword evidence="2" id="KW-0560">Oxidoreductase</keyword>
<dbReference type="InterPro" id="IPR002347">
    <property type="entry name" value="SDR_fam"/>
</dbReference>
<comment type="similarity">
    <text evidence="1">Belongs to the short-chain dehydrogenases/reductases (SDR) family.</text>
</comment>
<dbReference type="PRINTS" id="PR00081">
    <property type="entry name" value="GDHRDH"/>
</dbReference>
<organism evidence="3 4">
    <name type="scientific">Dictyobacter aurantiacus</name>
    <dbReference type="NCBI Taxonomy" id="1936993"/>
    <lineage>
        <taxon>Bacteria</taxon>
        <taxon>Bacillati</taxon>
        <taxon>Chloroflexota</taxon>
        <taxon>Ktedonobacteria</taxon>
        <taxon>Ktedonobacterales</taxon>
        <taxon>Dictyobacteraceae</taxon>
        <taxon>Dictyobacter</taxon>
    </lineage>
</organism>
<dbReference type="Proteomes" id="UP000287224">
    <property type="component" value="Unassembled WGS sequence"/>
</dbReference>
<protein>
    <submittedName>
        <fullName evidence="3">Oxidoreductase</fullName>
    </submittedName>
</protein>
<dbReference type="Gene3D" id="3.40.50.720">
    <property type="entry name" value="NAD(P)-binding Rossmann-like Domain"/>
    <property type="match status" value="1"/>
</dbReference>
<gene>
    <name evidence="3" type="ORF">KDAU_64890</name>
</gene>
<dbReference type="NCBIfam" id="NF005559">
    <property type="entry name" value="PRK07231.1"/>
    <property type="match status" value="1"/>
</dbReference>
<dbReference type="PRINTS" id="PR00080">
    <property type="entry name" value="SDRFAMILY"/>
</dbReference>
<dbReference type="PANTHER" id="PTHR24321:SF11">
    <property type="entry name" value="BLR0893 PROTEIN"/>
    <property type="match status" value="1"/>
</dbReference>
<keyword evidence="4" id="KW-1185">Reference proteome</keyword>
<dbReference type="FunFam" id="3.40.50.720:FF:000084">
    <property type="entry name" value="Short-chain dehydrogenase reductase"/>
    <property type="match status" value="1"/>
</dbReference>
<proteinExistence type="inferred from homology"/>
<dbReference type="Pfam" id="PF13561">
    <property type="entry name" value="adh_short_C2"/>
    <property type="match status" value="1"/>
</dbReference>
<sequence>MNTFSNTPEFFSRNSLLRDKVAIITGASRGIGAAAARLFAQAGAAVVLAARTADSLNALVEEISAAGGRAVAVPTDVTNAASVEALVARTLEVYGHLDIAFNNAGVGAPNARLIDVSEEDFDRVVDGNLKSAFLCMKYEILAMLKNGQGAIVNTSSVGGLIANYNRTPYISSKHGVIGITKAAALEYAPEHIRVNAIAPGATRTEMIMRGYAGTEEGQRQLNAAIPMRRMANSEEVAEAALWLCSDAASYVTGVALPVDGGYIVP</sequence>
<reference evidence="4" key="1">
    <citation type="submission" date="2018-12" db="EMBL/GenBank/DDBJ databases">
        <title>Tengunoibacter tsumagoiensis gen. nov., sp. nov., Dictyobacter kobayashii sp. nov., D. alpinus sp. nov., and D. joshuensis sp. nov. and description of Dictyobacteraceae fam. nov. within the order Ktedonobacterales isolated from Tengu-no-mugimeshi.</title>
        <authorList>
            <person name="Wang C.M."/>
            <person name="Zheng Y."/>
            <person name="Sakai Y."/>
            <person name="Toyoda A."/>
            <person name="Minakuchi Y."/>
            <person name="Abe K."/>
            <person name="Yokota A."/>
            <person name="Yabe S."/>
        </authorList>
    </citation>
    <scope>NUCLEOTIDE SEQUENCE [LARGE SCALE GENOMIC DNA]</scope>
    <source>
        <strain evidence="4">S-27</strain>
    </source>
</reference>
<dbReference type="OrthoDB" id="153550at2"/>
<accession>A0A401ZQT1</accession>
<evidence type="ECO:0000256" key="2">
    <source>
        <dbReference type="ARBA" id="ARBA00023002"/>
    </source>
</evidence>
<dbReference type="AlphaFoldDB" id="A0A401ZQT1"/>
<comment type="caution">
    <text evidence="3">The sequence shown here is derived from an EMBL/GenBank/DDBJ whole genome shotgun (WGS) entry which is preliminary data.</text>
</comment>
<name>A0A401ZQT1_9CHLR</name>